<feature type="transmembrane region" description="Helical" evidence="2">
    <location>
        <begin position="60"/>
        <end position="78"/>
    </location>
</feature>
<keyword evidence="1" id="KW-0175">Coiled coil</keyword>
<evidence type="ECO:0000256" key="2">
    <source>
        <dbReference type="SAM" id="Phobius"/>
    </source>
</evidence>
<organism evidence="3 4">
    <name type="scientific">Posidoniimonas polymericola</name>
    <dbReference type="NCBI Taxonomy" id="2528002"/>
    <lineage>
        <taxon>Bacteria</taxon>
        <taxon>Pseudomonadati</taxon>
        <taxon>Planctomycetota</taxon>
        <taxon>Planctomycetia</taxon>
        <taxon>Pirellulales</taxon>
        <taxon>Lacipirellulaceae</taxon>
        <taxon>Posidoniimonas</taxon>
    </lineage>
</organism>
<comment type="caution">
    <text evidence="3">The sequence shown here is derived from an EMBL/GenBank/DDBJ whole genome shotgun (WGS) entry which is preliminary data.</text>
</comment>
<protein>
    <submittedName>
        <fullName evidence="3">Uncharacterized protein</fullName>
    </submittedName>
</protein>
<dbReference type="EMBL" id="SJPO01000001">
    <property type="protein sequence ID" value="TWT85421.1"/>
    <property type="molecule type" value="Genomic_DNA"/>
</dbReference>
<sequence>MVRDPPAVAPAEQQRTEGMIAELEAQIADLQERVDELKQRLPGEVTAQPRRRWLRFDTRGLLILLTATSLLLGVVAWWQPPRGASAKRIPVLGPITSGERVTILPPPSDAEILRALEKALPKGRRAPTSNVRIVREKIADFVDPVRVYPMIGPAQQHHAHFKCTVYFGRRFWRRDGAYVVYIDHNHLHMTGELASAP</sequence>
<reference evidence="3 4" key="1">
    <citation type="submission" date="2019-02" db="EMBL/GenBank/DDBJ databases">
        <title>Deep-cultivation of Planctomycetes and their phenomic and genomic characterization uncovers novel biology.</title>
        <authorList>
            <person name="Wiegand S."/>
            <person name="Jogler M."/>
            <person name="Boedeker C."/>
            <person name="Pinto D."/>
            <person name="Vollmers J."/>
            <person name="Rivas-Marin E."/>
            <person name="Kohn T."/>
            <person name="Peeters S.H."/>
            <person name="Heuer A."/>
            <person name="Rast P."/>
            <person name="Oberbeckmann S."/>
            <person name="Bunk B."/>
            <person name="Jeske O."/>
            <person name="Meyerdierks A."/>
            <person name="Storesund J.E."/>
            <person name="Kallscheuer N."/>
            <person name="Luecker S."/>
            <person name="Lage O.M."/>
            <person name="Pohl T."/>
            <person name="Merkel B.J."/>
            <person name="Hornburger P."/>
            <person name="Mueller R.-W."/>
            <person name="Bruemmer F."/>
            <person name="Labrenz M."/>
            <person name="Spormann A.M."/>
            <person name="Op Den Camp H."/>
            <person name="Overmann J."/>
            <person name="Amann R."/>
            <person name="Jetten M.S.M."/>
            <person name="Mascher T."/>
            <person name="Medema M.H."/>
            <person name="Devos D.P."/>
            <person name="Kaster A.-K."/>
            <person name="Ovreas L."/>
            <person name="Rohde M."/>
            <person name="Galperin M.Y."/>
            <person name="Jogler C."/>
        </authorList>
    </citation>
    <scope>NUCLEOTIDE SEQUENCE [LARGE SCALE GENOMIC DNA]</scope>
    <source>
        <strain evidence="3 4">Pla123a</strain>
    </source>
</reference>
<dbReference type="OrthoDB" id="291597at2"/>
<dbReference type="AlphaFoldDB" id="A0A5C5ZF03"/>
<keyword evidence="2" id="KW-0472">Membrane</keyword>
<keyword evidence="2" id="KW-0812">Transmembrane</keyword>
<name>A0A5C5ZF03_9BACT</name>
<keyword evidence="4" id="KW-1185">Reference proteome</keyword>
<gene>
    <name evidence="3" type="ORF">Pla123a_02280</name>
</gene>
<proteinExistence type="predicted"/>
<evidence type="ECO:0000313" key="4">
    <source>
        <dbReference type="Proteomes" id="UP000318478"/>
    </source>
</evidence>
<keyword evidence="2" id="KW-1133">Transmembrane helix</keyword>
<feature type="coiled-coil region" evidence="1">
    <location>
        <begin position="13"/>
        <end position="40"/>
    </location>
</feature>
<evidence type="ECO:0000313" key="3">
    <source>
        <dbReference type="EMBL" id="TWT85421.1"/>
    </source>
</evidence>
<evidence type="ECO:0000256" key="1">
    <source>
        <dbReference type="SAM" id="Coils"/>
    </source>
</evidence>
<dbReference type="Proteomes" id="UP000318478">
    <property type="component" value="Unassembled WGS sequence"/>
</dbReference>
<accession>A0A5C5ZF03</accession>